<organism evidence="1">
    <name type="scientific">hydrothermal vent metagenome</name>
    <dbReference type="NCBI Taxonomy" id="652676"/>
    <lineage>
        <taxon>unclassified sequences</taxon>
        <taxon>metagenomes</taxon>
        <taxon>ecological metagenomes</taxon>
    </lineage>
</organism>
<reference evidence="1" key="1">
    <citation type="submission" date="2018-06" db="EMBL/GenBank/DDBJ databases">
        <authorList>
            <person name="Zhirakovskaya E."/>
        </authorList>
    </citation>
    <scope>NUCLEOTIDE SEQUENCE</scope>
</reference>
<name>A0A3B1C700_9ZZZZ</name>
<dbReference type="EMBL" id="UOFZ01000176">
    <property type="protein sequence ID" value="VAX14485.1"/>
    <property type="molecule type" value="Genomic_DNA"/>
</dbReference>
<accession>A0A3B1C700</accession>
<sequence>MLSFIYQLARQFELKHGFAPNLIRLNYEQFEHLRTELADIDGLDNLSRVLGMEIVLTTDQAHPSVSWSEVDWSCAIAV</sequence>
<gene>
    <name evidence="1" type="ORF">MNBD_GAMMA24-863</name>
</gene>
<proteinExistence type="predicted"/>
<evidence type="ECO:0000313" key="1">
    <source>
        <dbReference type="EMBL" id="VAX14485.1"/>
    </source>
</evidence>
<dbReference type="AlphaFoldDB" id="A0A3B1C700"/>
<protein>
    <submittedName>
        <fullName evidence="1">Uncharacterized protein</fullName>
    </submittedName>
</protein>